<dbReference type="Gene3D" id="1.10.238.10">
    <property type="entry name" value="EF-hand"/>
    <property type="match status" value="2"/>
</dbReference>
<keyword evidence="1" id="KW-0106">Calcium</keyword>
<dbReference type="PANTHER" id="PTHR47065">
    <property type="entry name" value="EF-HAND CALCIUM-BINDING DOMAIN-CONTAINING PROTEIN 9"/>
    <property type="match status" value="1"/>
</dbReference>
<sequence length="276" mass="31298">MKVKSQFLQRFHLNRSHYLLSARCAQVMLEFFEALDISDEEAIDDIQFKSFMKDSTDCSDNDAEALFDMFDVDASGQIEFDEFFLLICLLIAVKDREEKQFLYYHSRTCFELIDADGSQQISTDEFVRFGSLFNISKSAIYQIFTDFDVSGDHELDYDEFRLFTIAAIDRQRTLDEQQRKLHIDLPAGAKDQPVHTPTSQSGYLTPHGTSGRTPRGDRSGPQALSRRVSSVSRLPAKTPRGDGKTPRSSDTSERGRNKKEDEAEKEKGGTGKCAIS</sequence>
<feature type="domain" description="EF-hand" evidence="3">
    <location>
        <begin position="58"/>
        <end position="93"/>
    </location>
</feature>
<evidence type="ECO:0000313" key="4">
    <source>
        <dbReference type="EMBL" id="KAJ4459875.1"/>
    </source>
</evidence>
<dbReference type="SMART" id="SM00054">
    <property type="entry name" value="EFh"/>
    <property type="match status" value="3"/>
</dbReference>
<feature type="region of interest" description="Disordered" evidence="2">
    <location>
        <begin position="184"/>
        <end position="276"/>
    </location>
</feature>
<dbReference type="PROSITE" id="PS50222">
    <property type="entry name" value="EF_HAND_2"/>
    <property type="match status" value="2"/>
</dbReference>
<dbReference type="InterPro" id="IPR018247">
    <property type="entry name" value="EF_Hand_1_Ca_BS"/>
</dbReference>
<evidence type="ECO:0000256" key="1">
    <source>
        <dbReference type="ARBA" id="ARBA00022837"/>
    </source>
</evidence>
<reference evidence="4" key="1">
    <citation type="journal article" date="2022" name="bioRxiv">
        <title>Genomics of Preaxostyla Flagellates Illuminates Evolutionary Transitions and the Path Towards Mitochondrial Loss.</title>
        <authorList>
            <person name="Novak L.V.F."/>
            <person name="Treitli S.C."/>
            <person name="Pyrih J."/>
            <person name="Halakuc P."/>
            <person name="Pipaliya S.V."/>
            <person name="Vacek V."/>
            <person name="Brzon O."/>
            <person name="Soukal P."/>
            <person name="Eme L."/>
            <person name="Dacks J.B."/>
            <person name="Karnkowska A."/>
            <person name="Elias M."/>
            <person name="Hampl V."/>
        </authorList>
    </citation>
    <scope>NUCLEOTIDE SEQUENCE</scope>
    <source>
        <strain evidence="4">RCP-MX</strain>
    </source>
</reference>
<name>A0ABQ8UQQ0_9EUKA</name>
<evidence type="ECO:0000256" key="2">
    <source>
        <dbReference type="SAM" id="MobiDB-lite"/>
    </source>
</evidence>
<dbReference type="InterPro" id="IPR011992">
    <property type="entry name" value="EF-hand-dom_pair"/>
</dbReference>
<dbReference type="PANTHER" id="PTHR47065:SF1">
    <property type="entry name" value="EF-HAND CALCIUM-BINDING DOMAIN-CONTAINING PROTEIN 9"/>
    <property type="match status" value="1"/>
</dbReference>
<feature type="compositionally biased region" description="Basic and acidic residues" evidence="2">
    <location>
        <begin position="239"/>
        <end position="269"/>
    </location>
</feature>
<organism evidence="4 5">
    <name type="scientific">Paratrimastix pyriformis</name>
    <dbReference type="NCBI Taxonomy" id="342808"/>
    <lineage>
        <taxon>Eukaryota</taxon>
        <taxon>Metamonada</taxon>
        <taxon>Preaxostyla</taxon>
        <taxon>Paratrimastigidae</taxon>
        <taxon>Paratrimastix</taxon>
    </lineage>
</organism>
<protein>
    <submittedName>
        <fullName evidence="4">General transcription factor 3C polypeptide 1</fullName>
    </submittedName>
</protein>
<dbReference type="EMBL" id="JAPMOS010000016">
    <property type="protein sequence ID" value="KAJ4459875.1"/>
    <property type="molecule type" value="Genomic_DNA"/>
</dbReference>
<evidence type="ECO:0000313" key="5">
    <source>
        <dbReference type="Proteomes" id="UP001141327"/>
    </source>
</evidence>
<evidence type="ECO:0000259" key="3">
    <source>
        <dbReference type="PROSITE" id="PS50222"/>
    </source>
</evidence>
<dbReference type="Proteomes" id="UP001141327">
    <property type="component" value="Unassembled WGS sequence"/>
</dbReference>
<feature type="domain" description="EF-hand" evidence="3">
    <location>
        <begin position="107"/>
        <end position="136"/>
    </location>
</feature>
<dbReference type="SUPFAM" id="SSF47473">
    <property type="entry name" value="EF-hand"/>
    <property type="match status" value="1"/>
</dbReference>
<comment type="caution">
    <text evidence="4">The sequence shown here is derived from an EMBL/GenBank/DDBJ whole genome shotgun (WGS) entry which is preliminary data.</text>
</comment>
<dbReference type="InterPro" id="IPR002048">
    <property type="entry name" value="EF_hand_dom"/>
</dbReference>
<feature type="compositionally biased region" description="Polar residues" evidence="2">
    <location>
        <begin position="195"/>
        <end position="212"/>
    </location>
</feature>
<accession>A0ABQ8UQQ0</accession>
<dbReference type="PROSITE" id="PS00018">
    <property type="entry name" value="EF_HAND_1"/>
    <property type="match status" value="3"/>
</dbReference>
<gene>
    <name evidence="4" type="ORF">PAPYR_3928</name>
</gene>
<proteinExistence type="predicted"/>
<dbReference type="Pfam" id="PF13499">
    <property type="entry name" value="EF-hand_7"/>
    <property type="match status" value="1"/>
</dbReference>
<keyword evidence="5" id="KW-1185">Reference proteome</keyword>
<dbReference type="InterPro" id="IPR042798">
    <property type="entry name" value="EFCAB9"/>
</dbReference>
<dbReference type="CDD" id="cd00051">
    <property type="entry name" value="EFh"/>
    <property type="match status" value="1"/>
</dbReference>
<dbReference type="Pfam" id="PF13202">
    <property type="entry name" value="EF-hand_5"/>
    <property type="match status" value="1"/>
</dbReference>